<dbReference type="SUPFAM" id="SSF52343">
    <property type="entry name" value="Ferredoxin reductase-like, C-terminal NADP-linked domain"/>
    <property type="match status" value="1"/>
</dbReference>
<feature type="transmembrane region" description="Helical" evidence="5">
    <location>
        <begin position="41"/>
        <end position="61"/>
    </location>
</feature>
<keyword evidence="5" id="KW-0812">Transmembrane</keyword>
<dbReference type="InterPro" id="IPR029039">
    <property type="entry name" value="Flavoprotein-like_sf"/>
</dbReference>
<dbReference type="InterPro" id="IPR039261">
    <property type="entry name" value="FNR_nucleotide-bd"/>
</dbReference>
<dbReference type="HOGENOM" id="CLU_001570_17_7_6"/>
<dbReference type="KEGG" id="rhd:R2APBS1_1103"/>
<dbReference type="InterPro" id="IPR008254">
    <property type="entry name" value="Flavodoxin/NO_synth"/>
</dbReference>
<accession>M4NF77</accession>
<dbReference type="PRINTS" id="PR00369">
    <property type="entry name" value="FLAVODOXIN"/>
</dbReference>
<dbReference type="EMBL" id="CP003470">
    <property type="protein sequence ID" value="AGG88258.1"/>
    <property type="molecule type" value="Genomic_DNA"/>
</dbReference>
<feature type="transmembrane region" description="Helical" evidence="5">
    <location>
        <begin position="73"/>
        <end position="92"/>
    </location>
</feature>
<keyword evidence="5" id="KW-0472">Membrane</keyword>
<evidence type="ECO:0000256" key="2">
    <source>
        <dbReference type="ARBA" id="ARBA00022643"/>
    </source>
</evidence>
<sequence length="588" mass="63842">MGQSSSSANLLEPRRGTCRGGGAAAVAAMSRHDAAMAWRAALGNAILPAGWALLPVALLLWHTDARDPGATRWLGAALVLAAWLGLLGWWRLRRPLAPRKPLAVADTAAAHDPVAVVAAAPVDASQAAVGVHVVYASQTGFAEQLARQTLQSLQAAGMPVRLHGIDTLTLEELRHAGRVLFVVSTTGDGEPPDRAQAFSRLAMRQLAQLGGLRYGLLALGDSDYENFCGFGRQLQRWLEASNAQALFDPVEVDSEDEASLRHWQHCLAMLTGISDLPDWQAPKYQRWRLAERRLLNPGSVGEPCFHLELQPLQGRADWQAGDLVEIGPCHAPDRVASWLAASGLDGRVPVASGRERLPLAELLARCRLPEAHQIDGLDEEAVAATLQRLPHRAYSIASLPGDGAIHLLVRQMRGRGGYLGLGSGWLTAHAPVGAAIALRVRSNVNFHAPANARPLLLIGNGTGLAALRALLKARIAAGHRRNWLLFGERHAAHDFLYREEIERWLADGRIERADFAWSRDQAERIHVQQRLREAADELQCWVDAGAAVYVCGSLDGLAPGVDAVLRDVLGDARVEQLRAQGRYRRDVY</sequence>
<evidence type="ECO:0000256" key="4">
    <source>
        <dbReference type="ARBA" id="ARBA00023797"/>
    </source>
</evidence>
<dbReference type="GO" id="GO:0005829">
    <property type="term" value="C:cytosol"/>
    <property type="evidence" value="ECO:0007669"/>
    <property type="project" value="TreeGrafter"/>
</dbReference>
<dbReference type="STRING" id="666685.R2APBS1_1103"/>
<dbReference type="PANTHER" id="PTHR19384">
    <property type="entry name" value="NITRIC OXIDE SYNTHASE-RELATED"/>
    <property type="match status" value="1"/>
</dbReference>
<evidence type="ECO:0000259" key="6">
    <source>
        <dbReference type="PROSITE" id="PS50902"/>
    </source>
</evidence>
<dbReference type="Gene3D" id="2.40.30.10">
    <property type="entry name" value="Translation factors"/>
    <property type="match status" value="1"/>
</dbReference>
<name>M4NF77_9GAMM</name>
<keyword evidence="5" id="KW-1133">Transmembrane helix</keyword>
<dbReference type="EC" id="1.6.2.4" evidence="4"/>
<keyword evidence="1" id="KW-0285">Flavoprotein</keyword>
<organism evidence="8 9">
    <name type="scientific">Rhodanobacter denitrificans</name>
    <dbReference type="NCBI Taxonomy" id="666685"/>
    <lineage>
        <taxon>Bacteria</taxon>
        <taxon>Pseudomonadati</taxon>
        <taxon>Pseudomonadota</taxon>
        <taxon>Gammaproteobacteria</taxon>
        <taxon>Lysobacterales</taxon>
        <taxon>Rhodanobacteraceae</taxon>
        <taxon>Rhodanobacter</taxon>
    </lineage>
</organism>
<feature type="domain" description="Flavodoxin-like" evidence="6">
    <location>
        <begin position="131"/>
        <end position="268"/>
    </location>
</feature>
<dbReference type="InterPro" id="IPR023173">
    <property type="entry name" value="NADPH_Cyt_P450_Rdtase_alpha"/>
</dbReference>
<dbReference type="Gene3D" id="3.40.50.80">
    <property type="entry name" value="Nucleotide-binding domain of ferredoxin-NADP reductase (FNR) module"/>
    <property type="match status" value="1"/>
</dbReference>
<dbReference type="AlphaFoldDB" id="M4NF77"/>
<dbReference type="InterPro" id="IPR001433">
    <property type="entry name" value="OxRdtase_FAD/NAD-bd"/>
</dbReference>
<dbReference type="InterPro" id="IPR001709">
    <property type="entry name" value="Flavoprot_Pyr_Nucl_cyt_Rdtase"/>
</dbReference>
<dbReference type="PRINTS" id="PR00371">
    <property type="entry name" value="FPNCR"/>
</dbReference>
<dbReference type="InterPro" id="IPR017927">
    <property type="entry name" value="FAD-bd_FR_type"/>
</dbReference>
<dbReference type="Gene3D" id="1.20.990.10">
    <property type="entry name" value="NADPH-cytochrome p450 Reductase, Chain A, domain 3"/>
    <property type="match status" value="1"/>
</dbReference>
<keyword evidence="9" id="KW-1185">Reference proteome</keyword>
<dbReference type="PROSITE" id="PS50902">
    <property type="entry name" value="FLAVODOXIN_LIKE"/>
    <property type="match status" value="1"/>
</dbReference>
<dbReference type="GO" id="GO:0010181">
    <property type="term" value="F:FMN binding"/>
    <property type="evidence" value="ECO:0007669"/>
    <property type="project" value="InterPro"/>
</dbReference>
<protein>
    <recommendedName>
        <fullName evidence="4">NADPH--hemoprotein reductase</fullName>
        <ecNumber evidence="4">1.6.2.4</ecNumber>
    </recommendedName>
</protein>
<dbReference type="Proteomes" id="UP000011859">
    <property type="component" value="Chromosome"/>
</dbReference>
<evidence type="ECO:0000256" key="1">
    <source>
        <dbReference type="ARBA" id="ARBA00022630"/>
    </source>
</evidence>
<dbReference type="SUPFAM" id="SSF63380">
    <property type="entry name" value="Riboflavin synthase domain-like"/>
    <property type="match status" value="1"/>
</dbReference>
<keyword evidence="3" id="KW-0813">Transport</keyword>
<dbReference type="GO" id="GO:0050660">
    <property type="term" value="F:flavin adenine dinucleotide binding"/>
    <property type="evidence" value="ECO:0007669"/>
    <property type="project" value="TreeGrafter"/>
</dbReference>
<evidence type="ECO:0000313" key="9">
    <source>
        <dbReference type="Proteomes" id="UP000011859"/>
    </source>
</evidence>
<feature type="domain" description="FAD-binding FR-type" evidence="7">
    <location>
        <begin position="282"/>
        <end position="449"/>
    </location>
</feature>
<dbReference type="InterPro" id="IPR017938">
    <property type="entry name" value="Riboflavin_synthase-like_b-brl"/>
</dbReference>
<evidence type="ECO:0000313" key="8">
    <source>
        <dbReference type="EMBL" id="AGG88258.1"/>
    </source>
</evidence>
<evidence type="ECO:0000259" key="7">
    <source>
        <dbReference type="PROSITE" id="PS51384"/>
    </source>
</evidence>
<keyword evidence="2" id="KW-0288">FMN</keyword>
<evidence type="ECO:0000256" key="5">
    <source>
        <dbReference type="SAM" id="Phobius"/>
    </source>
</evidence>
<evidence type="ECO:0000256" key="3">
    <source>
        <dbReference type="ARBA" id="ARBA00022982"/>
    </source>
</evidence>
<dbReference type="InterPro" id="IPR001094">
    <property type="entry name" value="Flavdoxin-like"/>
</dbReference>
<gene>
    <name evidence="8" type="ORF">R2APBS1_1103</name>
</gene>
<dbReference type="PANTHER" id="PTHR19384:SF17">
    <property type="entry name" value="NADPH--CYTOCHROME P450 REDUCTASE"/>
    <property type="match status" value="1"/>
</dbReference>
<dbReference type="PROSITE" id="PS51384">
    <property type="entry name" value="FAD_FR"/>
    <property type="match status" value="1"/>
</dbReference>
<proteinExistence type="predicted"/>
<dbReference type="GO" id="GO:0003958">
    <property type="term" value="F:NADPH-hemoprotein reductase activity"/>
    <property type="evidence" value="ECO:0007669"/>
    <property type="project" value="UniProtKB-EC"/>
</dbReference>
<dbReference type="CDD" id="cd06200">
    <property type="entry name" value="SiR_like1"/>
    <property type="match status" value="1"/>
</dbReference>
<keyword evidence="3" id="KW-0249">Electron transport</keyword>
<dbReference type="SUPFAM" id="SSF52218">
    <property type="entry name" value="Flavoproteins"/>
    <property type="match status" value="1"/>
</dbReference>
<dbReference type="Pfam" id="PF00175">
    <property type="entry name" value="NAD_binding_1"/>
    <property type="match status" value="1"/>
</dbReference>
<dbReference type="Gene3D" id="3.40.50.360">
    <property type="match status" value="1"/>
</dbReference>
<reference evidence="8 9" key="1">
    <citation type="submission" date="2012-04" db="EMBL/GenBank/DDBJ databases">
        <title>Complete genome of Rhodanobacter sp. 2APBS1.</title>
        <authorList>
            <consortium name="US DOE Joint Genome Institute"/>
            <person name="Huntemann M."/>
            <person name="Wei C.-L."/>
            <person name="Han J."/>
            <person name="Detter J.C."/>
            <person name="Han C."/>
            <person name="Tapia R."/>
            <person name="Munk A.C.C."/>
            <person name="Chen A."/>
            <person name="Krypides N."/>
            <person name="Mavromatis K."/>
            <person name="Markowitz V."/>
            <person name="Szeto E."/>
            <person name="Ivanova N."/>
            <person name="Mikhailova N."/>
            <person name="Ovchinnikova G."/>
            <person name="Pagani I."/>
            <person name="Pati A."/>
            <person name="Goodwin L."/>
            <person name="Peters L."/>
            <person name="Pitluck S."/>
            <person name="Woyke T."/>
            <person name="Prakash O."/>
            <person name="Elkins J."/>
            <person name="Brown S."/>
            <person name="Palumbo A."/>
            <person name="Hemme C."/>
            <person name="Zhou J."/>
            <person name="Watson D."/>
            <person name="Jardine P."/>
            <person name="Kostka J."/>
            <person name="Green S."/>
        </authorList>
    </citation>
    <scope>NUCLEOTIDE SEQUENCE [LARGE SCALE GENOMIC DNA]</scope>
    <source>
        <strain evidence="8 9">2APBS1</strain>
    </source>
</reference>
<dbReference type="Pfam" id="PF00258">
    <property type="entry name" value="Flavodoxin_1"/>
    <property type="match status" value="1"/>
</dbReference>
<dbReference type="eggNOG" id="COG0369">
    <property type="taxonomic scope" value="Bacteria"/>
</dbReference>